<dbReference type="Proteomes" id="UP001215956">
    <property type="component" value="Unassembled WGS sequence"/>
</dbReference>
<dbReference type="InterPro" id="IPR007212">
    <property type="entry name" value="Zf-like"/>
</dbReference>
<dbReference type="Gene3D" id="3.20.20.190">
    <property type="entry name" value="Phosphatidylinositol (PI) phosphodiesterase"/>
    <property type="match status" value="1"/>
</dbReference>
<dbReference type="PROSITE" id="PS51704">
    <property type="entry name" value="GP_PDE"/>
    <property type="match status" value="1"/>
</dbReference>
<sequence>MMSTVIGHRGARSVAPENTLGSIRAAERCGADFVEVDVRLSKDGILVVIHDDTADRTTDGTGRVEEMTLEEIRLLDAGSGERIPTLAQAADLAEELDLGIVVEMKEEGLEDLVVREVEGRRAIVTSFFHESVREIKELGDIRTGIIISSLPISPIDLALEAKAEAIFPRLTNPNLFKKAHRVGIEVYPWTVNDPDQVRWLRRLGADGIVTDDPCAIRKAADEPVTNVEAGECQYYPCHHFEEQDCTHCFCPLYPCRDPELGKFIKTKRGKRLWSCVDCALVHRPMVARYLSEHPEATAEELKRVDRGGDDAS</sequence>
<accession>A0ABT5XBQ2</accession>
<evidence type="ECO:0000259" key="1">
    <source>
        <dbReference type="PROSITE" id="PS51704"/>
    </source>
</evidence>
<gene>
    <name evidence="2" type="ORF">P0O24_00875</name>
</gene>
<dbReference type="RefSeq" id="WP_316967851.1">
    <property type="nucleotide sequence ID" value="NZ_JARFPL010000002.1"/>
</dbReference>
<dbReference type="EMBL" id="JARFPL010000002">
    <property type="protein sequence ID" value="MDF0592140.1"/>
    <property type="molecule type" value="Genomic_DNA"/>
</dbReference>
<name>A0ABT5XBQ2_9EURY</name>
<organism evidence="2 3">
    <name type="scientific">Candidatus Methanocrinis alkalitolerans</name>
    <dbReference type="NCBI Taxonomy" id="3033395"/>
    <lineage>
        <taxon>Archaea</taxon>
        <taxon>Methanobacteriati</taxon>
        <taxon>Methanobacteriota</taxon>
        <taxon>Stenosarchaea group</taxon>
        <taxon>Methanomicrobia</taxon>
        <taxon>Methanotrichales</taxon>
        <taxon>Methanotrichaceae</taxon>
        <taxon>Methanocrinis</taxon>
    </lineage>
</organism>
<dbReference type="PANTHER" id="PTHR46211:SF14">
    <property type="entry name" value="GLYCEROPHOSPHODIESTER PHOSPHODIESTERASE"/>
    <property type="match status" value="1"/>
</dbReference>
<dbReference type="PANTHER" id="PTHR46211">
    <property type="entry name" value="GLYCEROPHOSPHORYL DIESTER PHOSPHODIESTERASE"/>
    <property type="match status" value="1"/>
</dbReference>
<feature type="domain" description="GP-PDE" evidence="1">
    <location>
        <begin position="3"/>
        <end position="220"/>
    </location>
</feature>
<dbReference type="InterPro" id="IPR030395">
    <property type="entry name" value="GP_PDE_dom"/>
</dbReference>
<reference evidence="2 3" key="1">
    <citation type="submission" date="2023-03" db="EMBL/GenBank/DDBJ databases">
        <title>Whole genome sequencing of Methanotrichaceae archaeon M04Ac.</title>
        <authorList>
            <person name="Khomyakova M.A."/>
            <person name="Merkel A.Y."/>
            <person name="Slobodkin A.I."/>
        </authorList>
    </citation>
    <scope>NUCLEOTIDE SEQUENCE [LARGE SCALE GENOMIC DNA]</scope>
    <source>
        <strain evidence="2 3">M04Ac</strain>
    </source>
</reference>
<evidence type="ECO:0000313" key="3">
    <source>
        <dbReference type="Proteomes" id="UP001215956"/>
    </source>
</evidence>
<dbReference type="Pfam" id="PF04071">
    <property type="entry name" value="zf-like"/>
    <property type="match status" value="1"/>
</dbReference>
<dbReference type="Pfam" id="PF03009">
    <property type="entry name" value="GDPD"/>
    <property type="match status" value="1"/>
</dbReference>
<protein>
    <submittedName>
        <fullName evidence="2">Glycerophosphodiester phosphodiesterase family protein</fullName>
    </submittedName>
</protein>
<dbReference type="InterPro" id="IPR017946">
    <property type="entry name" value="PLC-like_Pdiesterase_TIM-brl"/>
</dbReference>
<comment type="caution">
    <text evidence="2">The sequence shown here is derived from an EMBL/GenBank/DDBJ whole genome shotgun (WGS) entry which is preliminary data.</text>
</comment>
<dbReference type="SUPFAM" id="SSF51695">
    <property type="entry name" value="PLC-like phosphodiesterases"/>
    <property type="match status" value="1"/>
</dbReference>
<evidence type="ECO:0000313" key="2">
    <source>
        <dbReference type="EMBL" id="MDF0592140.1"/>
    </source>
</evidence>
<proteinExistence type="predicted"/>
<keyword evidence="3" id="KW-1185">Reference proteome</keyword>